<feature type="coiled-coil region" evidence="1">
    <location>
        <begin position="65"/>
        <end position="127"/>
    </location>
</feature>
<evidence type="ECO:0000256" key="1">
    <source>
        <dbReference type="SAM" id="Coils"/>
    </source>
</evidence>
<name>A0A368RIH9_SETIT</name>
<reference evidence="2" key="2">
    <citation type="submission" date="2015-07" db="EMBL/GenBank/DDBJ databases">
        <authorList>
            <person name="Noorani M."/>
        </authorList>
    </citation>
    <scope>NUCLEOTIDE SEQUENCE</scope>
    <source>
        <strain evidence="2">Yugu1</strain>
    </source>
</reference>
<reference evidence="2" key="1">
    <citation type="journal article" date="2012" name="Nat. Biotechnol.">
        <title>Reference genome sequence of the model plant Setaria.</title>
        <authorList>
            <person name="Bennetzen J.L."/>
            <person name="Schmutz J."/>
            <person name="Wang H."/>
            <person name="Percifield R."/>
            <person name="Hawkins J."/>
            <person name="Pontaroli A.C."/>
            <person name="Estep M."/>
            <person name="Feng L."/>
            <person name="Vaughn J.N."/>
            <person name="Grimwood J."/>
            <person name="Jenkins J."/>
            <person name="Barry K."/>
            <person name="Lindquist E."/>
            <person name="Hellsten U."/>
            <person name="Deshpande S."/>
            <person name="Wang X."/>
            <person name="Wu X."/>
            <person name="Mitros T."/>
            <person name="Triplett J."/>
            <person name="Yang X."/>
            <person name="Ye C.Y."/>
            <person name="Mauro-Herrera M."/>
            <person name="Wang L."/>
            <person name="Li P."/>
            <person name="Sharma M."/>
            <person name="Sharma R."/>
            <person name="Ronald P.C."/>
            <person name="Panaud O."/>
            <person name="Kellogg E.A."/>
            <person name="Brutnell T.P."/>
            <person name="Doust A.N."/>
            <person name="Tuskan G.A."/>
            <person name="Rokhsar D."/>
            <person name="Devos K.M."/>
        </authorList>
    </citation>
    <scope>NUCLEOTIDE SEQUENCE [LARGE SCALE GENOMIC DNA]</scope>
    <source>
        <strain evidence="2">Yugu1</strain>
    </source>
</reference>
<dbReference type="EMBL" id="CM003533">
    <property type="protein sequence ID" value="RCV29943.1"/>
    <property type="molecule type" value="Genomic_DNA"/>
</dbReference>
<sequence>MDLEKLNVAAEVDEEDKSFDPKKYENSVRRFKEEDLVRMSATLGYKSVIIEKVAREKAMARQKSMLVQSGRVMQLEARNAQLEEQVKILLGLKNELTEIKSGLERNNSLLKNTCSELVEKNDELSKETY</sequence>
<dbReference type="OrthoDB" id="10599119at2759"/>
<organism evidence="2">
    <name type="scientific">Setaria italica</name>
    <name type="common">Foxtail millet</name>
    <name type="synonym">Panicum italicum</name>
    <dbReference type="NCBI Taxonomy" id="4555"/>
    <lineage>
        <taxon>Eukaryota</taxon>
        <taxon>Viridiplantae</taxon>
        <taxon>Streptophyta</taxon>
        <taxon>Embryophyta</taxon>
        <taxon>Tracheophyta</taxon>
        <taxon>Spermatophyta</taxon>
        <taxon>Magnoliopsida</taxon>
        <taxon>Liliopsida</taxon>
        <taxon>Poales</taxon>
        <taxon>Poaceae</taxon>
        <taxon>PACMAD clade</taxon>
        <taxon>Panicoideae</taxon>
        <taxon>Panicodae</taxon>
        <taxon>Paniceae</taxon>
        <taxon>Cenchrinae</taxon>
        <taxon>Setaria</taxon>
    </lineage>
</organism>
<proteinExistence type="predicted"/>
<dbReference type="AlphaFoldDB" id="A0A368RIH9"/>
<accession>A0A368RIH9</accession>
<evidence type="ECO:0000313" key="2">
    <source>
        <dbReference type="EMBL" id="RCV29943.1"/>
    </source>
</evidence>
<gene>
    <name evidence="2" type="ORF">SETIT_6G054300v2</name>
</gene>
<protein>
    <submittedName>
        <fullName evidence="2">Uncharacterized protein</fullName>
    </submittedName>
</protein>
<keyword evidence="1" id="KW-0175">Coiled coil</keyword>